<organism evidence="3 4">
    <name type="scientific">Clohesyomyces aquaticus</name>
    <dbReference type="NCBI Taxonomy" id="1231657"/>
    <lineage>
        <taxon>Eukaryota</taxon>
        <taxon>Fungi</taxon>
        <taxon>Dikarya</taxon>
        <taxon>Ascomycota</taxon>
        <taxon>Pezizomycotina</taxon>
        <taxon>Dothideomycetes</taxon>
        <taxon>Pleosporomycetidae</taxon>
        <taxon>Pleosporales</taxon>
        <taxon>Lindgomycetaceae</taxon>
        <taxon>Clohesyomyces</taxon>
    </lineage>
</organism>
<proteinExistence type="predicted"/>
<dbReference type="Pfam" id="PF00646">
    <property type="entry name" value="F-box"/>
    <property type="match status" value="1"/>
</dbReference>
<feature type="region of interest" description="Disordered" evidence="1">
    <location>
        <begin position="415"/>
        <end position="460"/>
    </location>
</feature>
<reference evidence="3 4" key="1">
    <citation type="submission" date="2016-07" db="EMBL/GenBank/DDBJ databases">
        <title>Pervasive Adenine N6-methylation of Active Genes in Fungi.</title>
        <authorList>
            <consortium name="DOE Joint Genome Institute"/>
            <person name="Mondo S.J."/>
            <person name="Dannebaum R.O."/>
            <person name="Kuo R.C."/>
            <person name="Labutti K."/>
            <person name="Haridas S."/>
            <person name="Kuo A."/>
            <person name="Salamov A."/>
            <person name="Ahrendt S.R."/>
            <person name="Lipzen A."/>
            <person name="Sullivan W."/>
            <person name="Andreopoulos W.B."/>
            <person name="Clum A."/>
            <person name="Lindquist E."/>
            <person name="Daum C."/>
            <person name="Ramamoorthy G.K."/>
            <person name="Gryganskyi A."/>
            <person name="Culley D."/>
            <person name="Magnuson J.K."/>
            <person name="James T.Y."/>
            <person name="O'Malley M.A."/>
            <person name="Stajich J.E."/>
            <person name="Spatafora J.W."/>
            <person name="Visel A."/>
            <person name="Grigoriev I.V."/>
        </authorList>
    </citation>
    <scope>NUCLEOTIDE SEQUENCE [LARGE SCALE GENOMIC DNA]</scope>
    <source>
        <strain evidence="3 4">CBS 115471</strain>
    </source>
</reference>
<feature type="domain" description="F-box" evidence="2">
    <location>
        <begin position="7"/>
        <end position="47"/>
    </location>
</feature>
<keyword evidence="4" id="KW-1185">Reference proteome</keyword>
<dbReference type="CDD" id="cd09917">
    <property type="entry name" value="F-box_SF"/>
    <property type="match status" value="1"/>
</dbReference>
<dbReference type="SUPFAM" id="SSF81383">
    <property type="entry name" value="F-box domain"/>
    <property type="match status" value="1"/>
</dbReference>
<dbReference type="STRING" id="1231657.A0A1Y1Z3Z5"/>
<name>A0A1Y1Z3Z5_9PLEO</name>
<feature type="compositionally biased region" description="Acidic residues" evidence="1">
    <location>
        <begin position="446"/>
        <end position="460"/>
    </location>
</feature>
<dbReference type="InterPro" id="IPR036047">
    <property type="entry name" value="F-box-like_dom_sf"/>
</dbReference>
<evidence type="ECO:0000256" key="1">
    <source>
        <dbReference type="SAM" id="MobiDB-lite"/>
    </source>
</evidence>
<gene>
    <name evidence="3" type="ORF">BCR34DRAFT_572371</name>
</gene>
<sequence length="460" mass="52536">MTELLDLCYDVLIRILEEVDPEDLATCAQTSWAFHNFIKGNQRLFKAHYLQNFDDPRRKQSDCDPNWAEELQKLVKCQQIMRSVDTDVKKSNFKFVASTVEQLILSASSDSEESLTKTQLHDLFLRSGNLDSFMFRSSLYERAGTASQTPASDEEDRQLSAKLHCLYGVPTGAIGRRSLSTHPYARSRVYDLRNYTDKTKWGPFRDDGSMRVDWEMLESIMIVLGYNSANTCQRFTHKFKLIWGSPFGGIDRCGLIADYPASLPLELDIPLYLKDPYGVSGKWFRIVCFLDYTDLYAFNFGPIQPPPDAPREPIQTEEAIRHIIMDFRVTRVVPAGQFDNPALPIVHFTGSSRSVDAAWDPNANSRMRGTVRLTPGGEVRWTTISVFYGEERWRSEGIQVGGLRSKRGVTGTWFDKEFDPHGPAGPTSFWKVGERSHREKSREENVGDWEDESEDGDYVE</sequence>
<dbReference type="Gene3D" id="1.20.1280.50">
    <property type="match status" value="1"/>
</dbReference>
<evidence type="ECO:0000259" key="2">
    <source>
        <dbReference type="SMART" id="SM00256"/>
    </source>
</evidence>
<dbReference type="InterPro" id="IPR001810">
    <property type="entry name" value="F-box_dom"/>
</dbReference>
<dbReference type="Proteomes" id="UP000193144">
    <property type="component" value="Unassembled WGS sequence"/>
</dbReference>
<dbReference type="EMBL" id="MCFA01000130">
    <property type="protein sequence ID" value="ORY04973.1"/>
    <property type="molecule type" value="Genomic_DNA"/>
</dbReference>
<evidence type="ECO:0000313" key="4">
    <source>
        <dbReference type="Proteomes" id="UP000193144"/>
    </source>
</evidence>
<dbReference type="OrthoDB" id="3226064at2759"/>
<protein>
    <recommendedName>
        <fullName evidence="2">F-box domain-containing protein</fullName>
    </recommendedName>
</protein>
<comment type="caution">
    <text evidence="3">The sequence shown here is derived from an EMBL/GenBank/DDBJ whole genome shotgun (WGS) entry which is preliminary data.</text>
</comment>
<feature type="compositionally biased region" description="Basic and acidic residues" evidence="1">
    <location>
        <begin position="432"/>
        <end position="445"/>
    </location>
</feature>
<evidence type="ECO:0000313" key="3">
    <source>
        <dbReference type="EMBL" id="ORY04973.1"/>
    </source>
</evidence>
<dbReference type="AlphaFoldDB" id="A0A1Y1Z3Z5"/>
<accession>A0A1Y1Z3Z5</accession>
<dbReference type="SMART" id="SM00256">
    <property type="entry name" value="FBOX"/>
    <property type="match status" value="1"/>
</dbReference>